<evidence type="ECO:0000256" key="1">
    <source>
        <dbReference type="ARBA" id="ARBA00001947"/>
    </source>
</evidence>
<accession>A0A1I6WBN2</accession>
<name>A0A1I6WBN2_9RHOB</name>
<evidence type="ECO:0000259" key="6">
    <source>
        <dbReference type="Pfam" id="PF00850"/>
    </source>
</evidence>
<keyword evidence="5" id="KW-0862">Zinc</keyword>
<evidence type="ECO:0000256" key="2">
    <source>
        <dbReference type="ARBA" id="ARBA00005947"/>
    </source>
</evidence>
<reference evidence="8" key="1">
    <citation type="submission" date="2016-10" db="EMBL/GenBank/DDBJ databases">
        <authorList>
            <person name="Varghese N."/>
            <person name="Submissions S."/>
        </authorList>
    </citation>
    <scope>NUCLEOTIDE SEQUENCE [LARGE SCALE GENOMIC DNA]</scope>
    <source>
        <strain evidence="8">DSM 26894</strain>
    </source>
</reference>
<dbReference type="PRINTS" id="PR01270">
    <property type="entry name" value="HDASUPER"/>
</dbReference>
<evidence type="ECO:0000313" key="7">
    <source>
        <dbReference type="EMBL" id="SFT23332.1"/>
    </source>
</evidence>
<dbReference type="RefSeq" id="WP_092430013.1">
    <property type="nucleotide sequence ID" value="NZ_FNCL01000017.1"/>
</dbReference>
<dbReference type="GO" id="GO:0040029">
    <property type="term" value="P:epigenetic regulation of gene expression"/>
    <property type="evidence" value="ECO:0007669"/>
    <property type="project" value="TreeGrafter"/>
</dbReference>
<dbReference type="InterPro" id="IPR000286">
    <property type="entry name" value="HDACs"/>
</dbReference>
<dbReference type="Proteomes" id="UP000199392">
    <property type="component" value="Unassembled WGS sequence"/>
</dbReference>
<evidence type="ECO:0000256" key="4">
    <source>
        <dbReference type="ARBA" id="ARBA00022801"/>
    </source>
</evidence>
<comment type="cofactor">
    <cofactor evidence="1">
        <name>Zn(2+)</name>
        <dbReference type="ChEBI" id="CHEBI:29105"/>
    </cofactor>
</comment>
<dbReference type="GO" id="GO:0004407">
    <property type="term" value="F:histone deacetylase activity"/>
    <property type="evidence" value="ECO:0007669"/>
    <property type="project" value="TreeGrafter"/>
</dbReference>
<dbReference type="InterPro" id="IPR023696">
    <property type="entry name" value="Ureohydrolase_dom_sf"/>
</dbReference>
<proteinExistence type="inferred from homology"/>
<dbReference type="PANTHER" id="PTHR10625:SF17">
    <property type="entry name" value="HISTONE DEACETYLASE 8"/>
    <property type="match status" value="1"/>
</dbReference>
<dbReference type="SUPFAM" id="SSF52768">
    <property type="entry name" value="Arginase/deacetylase"/>
    <property type="match status" value="1"/>
</dbReference>
<dbReference type="GO" id="GO:0016787">
    <property type="term" value="F:hydrolase activity"/>
    <property type="evidence" value="ECO:0007669"/>
    <property type="project" value="UniProtKB-KW"/>
</dbReference>
<feature type="domain" description="Histone deacetylase" evidence="6">
    <location>
        <begin position="28"/>
        <end position="334"/>
    </location>
</feature>
<dbReference type="InterPro" id="IPR023801">
    <property type="entry name" value="His_deacetylse_dom"/>
</dbReference>
<dbReference type="Pfam" id="PF00850">
    <property type="entry name" value="Hist_deacetyl"/>
    <property type="match status" value="1"/>
</dbReference>
<dbReference type="OrthoDB" id="9808367at2"/>
<dbReference type="STRING" id="311180.SAMN04488050_11786"/>
<keyword evidence="4" id="KW-0378">Hydrolase</keyword>
<evidence type="ECO:0000256" key="3">
    <source>
        <dbReference type="ARBA" id="ARBA00022723"/>
    </source>
</evidence>
<evidence type="ECO:0000313" key="8">
    <source>
        <dbReference type="Proteomes" id="UP000199392"/>
    </source>
</evidence>
<gene>
    <name evidence="7" type="ORF">SAMN04488050_11786</name>
</gene>
<keyword evidence="8" id="KW-1185">Reference proteome</keyword>
<sequence>MKCFYAPETEGHDPSFRLTHGTVVRNAERAERAMLLLKGLEQLGLGTESPPAAPRAALEAVHTPEFLQFLETGWEEWQKLPNAGPEVVPNVFPRGPVTTYPDTIIARAGWHMSDTSAPIGPKSWLATRRAADCAVAAAEAVMAGERAAYALCRPPGHHTTDDVAGGHCLMNVTAIAAQHLRRAHNHVAVLDIDVHHGNGTQAIFYDRADVLMVSVHAETHDYYPFYTGYAHETGNGDGKGFNLNLPLPRSTTTPGWLAAVDQGIERIKAYAPGALVVSLGLDAHENDPLDGMKVSFDGFAEAGRRIAEAGLPTVIVQEGGYLSPDLTTSLTSFMGGFLGKDPRAA</sequence>
<dbReference type="PANTHER" id="PTHR10625">
    <property type="entry name" value="HISTONE DEACETYLASE HDAC1-RELATED"/>
    <property type="match status" value="1"/>
</dbReference>
<keyword evidence="3" id="KW-0479">Metal-binding</keyword>
<dbReference type="EMBL" id="FOZW01000017">
    <property type="protein sequence ID" value="SFT23332.1"/>
    <property type="molecule type" value="Genomic_DNA"/>
</dbReference>
<comment type="similarity">
    <text evidence="2">Belongs to the histone deacetylase family.</text>
</comment>
<dbReference type="Gene3D" id="3.40.800.20">
    <property type="entry name" value="Histone deacetylase domain"/>
    <property type="match status" value="1"/>
</dbReference>
<evidence type="ECO:0000256" key="5">
    <source>
        <dbReference type="ARBA" id="ARBA00022833"/>
    </source>
</evidence>
<dbReference type="GO" id="GO:0046872">
    <property type="term" value="F:metal ion binding"/>
    <property type="evidence" value="ECO:0007669"/>
    <property type="project" value="UniProtKB-KW"/>
</dbReference>
<dbReference type="CDD" id="cd10001">
    <property type="entry name" value="HDAC_classII_APAH"/>
    <property type="match status" value="1"/>
</dbReference>
<dbReference type="AlphaFoldDB" id="A0A1I6WBN2"/>
<dbReference type="InterPro" id="IPR037138">
    <property type="entry name" value="His_deacetylse_dom_sf"/>
</dbReference>
<protein>
    <submittedName>
        <fullName evidence="7">Acetoin utilization deacetylase AcuC</fullName>
    </submittedName>
</protein>
<organism evidence="7 8">
    <name type="scientific">Alloyangia pacifica</name>
    <dbReference type="NCBI Taxonomy" id="311180"/>
    <lineage>
        <taxon>Bacteria</taxon>
        <taxon>Pseudomonadati</taxon>
        <taxon>Pseudomonadota</taxon>
        <taxon>Alphaproteobacteria</taxon>
        <taxon>Rhodobacterales</taxon>
        <taxon>Roseobacteraceae</taxon>
        <taxon>Alloyangia</taxon>
    </lineage>
</organism>